<organism evidence="11 12">
    <name type="scientific">Vulcanibacillus modesticaldus</name>
    <dbReference type="NCBI Taxonomy" id="337097"/>
    <lineage>
        <taxon>Bacteria</taxon>
        <taxon>Bacillati</taxon>
        <taxon>Bacillota</taxon>
        <taxon>Bacilli</taxon>
        <taxon>Bacillales</taxon>
        <taxon>Bacillaceae</taxon>
        <taxon>Vulcanibacillus</taxon>
    </lineage>
</organism>
<dbReference type="PROSITE" id="PS00137">
    <property type="entry name" value="SUBTILASE_HIS"/>
    <property type="match status" value="1"/>
</dbReference>
<feature type="domain" description="Peptidase C-terminal archaeal/bacterial" evidence="9">
    <location>
        <begin position="464"/>
        <end position="539"/>
    </location>
</feature>
<proteinExistence type="inferred from homology"/>
<dbReference type="InterPro" id="IPR050131">
    <property type="entry name" value="Peptidase_S8_subtilisin-like"/>
</dbReference>
<comment type="similarity">
    <text evidence="1 6 7">Belongs to the peptidase S8 family.</text>
</comment>
<evidence type="ECO:0000313" key="12">
    <source>
        <dbReference type="Proteomes" id="UP000243739"/>
    </source>
</evidence>
<dbReference type="InterPro" id="IPR022398">
    <property type="entry name" value="Peptidase_S8_His-AS"/>
</dbReference>
<evidence type="ECO:0000259" key="8">
    <source>
        <dbReference type="Pfam" id="PF00082"/>
    </source>
</evidence>
<dbReference type="EMBL" id="MIJF01000026">
    <property type="protein sequence ID" value="OEF99259.1"/>
    <property type="molecule type" value="Genomic_DNA"/>
</dbReference>
<accession>A0A1D2YU90</accession>
<keyword evidence="4 6" id="KW-0720">Serine protease</keyword>
<dbReference type="SUPFAM" id="SSF52743">
    <property type="entry name" value="Subtilisin-like"/>
    <property type="match status" value="1"/>
</dbReference>
<name>A0A1D2YU90_9BACI</name>
<dbReference type="InterPro" id="IPR023827">
    <property type="entry name" value="Peptidase_S8_Asp-AS"/>
</dbReference>
<sequence length="553" mass="58473">MAKRVLVFLFTLVFVFSSIGMVLAQGGKQNVPALNIPKQMDQNKDKIFDDLAEKMKAIDDNTKIPVIVVLNTSFANKKQEIKKIGLFTKKFEYNAAFNGFAADLTKGQIIALQKMPFVKQIEYDMPVQVKMGTASNWFGVTKARSDFGLEGDMDGSVTSYSKNDVVIAVIDTGIDTTHVDLDQGKVIGWKDFVNGKANPYDDNGHGTHVSSIAAGTGEGNSNYKGVAYGAALVGIKVLDRQGSGSMSTVTAGIDWAIQNKDVYNIRVINLSVGTASSSDGTDSTSIAVNNAVANGIAVAVAAGNEGPAKYTVGSPGAAADAVTVGAMADVGEMGFNLAQFSSRGPTADGRIKPDIVAPGYAITAAKAGTTNGYITYNGTSMATPFTAGVMALMIDANPNITPSSIKSILMNTSSDWGPLGADIDYGTGRLQAYDAIKSAGNYSGSGPIVPAHNYANGYLSFSGDYDNWNLNVTSTTNPVAVTLTITDWTSGFFGGYPDFDLYVYDPQGNLVGKSEGVQRQELVTFNPQATGYYTIKVYSYSGSGNYFFDTSSN</sequence>
<feature type="active site" description="Charge relay system" evidence="5 6">
    <location>
        <position position="380"/>
    </location>
</feature>
<dbReference type="GO" id="GO:0004252">
    <property type="term" value="F:serine-type endopeptidase activity"/>
    <property type="evidence" value="ECO:0007669"/>
    <property type="project" value="UniProtKB-UniRule"/>
</dbReference>
<dbReference type="PROSITE" id="PS51892">
    <property type="entry name" value="SUBTILASE"/>
    <property type="match status" value="1"/>
</dbReference>
<evidence type="ECO:0000256" key="1">
    <source>
        <dbReference type="ARBA" id="ARBA00011073"/>
    </source>
</evidence>
<evidence type="ECO:0000259" key="9">
    <source>
        <dbReference type="Pfam" id="PF04151"/>
    </source>
</evidence>
<dbReference type="PROSITE" id="PS00138">
    <property type="entry name" value="SUBTILASE_SER"/>
    <property type="match status" value="1"/>
</dbReference>
<feature type="domain" description="Peptidase S8/S53" evidence="8">
    <location>
        <begin position="163"/>
        <end position="428"/>
    </location>
</feature>
<dbReference type="Pfam" id="PF04151">
    <property type="entry name" value="PPC"/>
    <property type="match status" value="1"/>
</dbReference>
<evidence type="ECO:0000256" key="6">
    <source>
        <dbReference type="PROSITE-ProRule" id="PRU01240"/>
    </source>
</evidence>
<evidence type="ECO:0000256" key="4">
    <source>
        <dbReference type="ARBA" id="ARBA00022825"/>
    </source>
</evidence>
<evidence type="ECO:0000256" key="2">
    <source>
        <dbReference type="ARBA" id="ARBA00022670"/>
    </source>
</evidence>
<dbReference type="InterPro" id="IPR037045">
    <property type="entry name" value="S8pro/Inhibitor_I9_sf"/>
</dbReference>
<evidence type="ECO:0000259" key="10">
    <source>
        <dbReference type="Pfam" id="PF05922"/>
    </source>
</evidence>
<evidence type="ECO:0000256" key="5">
    <source>
        <dbReference type="PIRSR" id="PIRSR615500-1"/>
    </source>
</evidence>
<dbReference type="Proteomes" id="UP000243739">
    <property type="component" value="Unassembled WGS sequence"/>
</dbReference>
<dbReference type="PANTHER" id="PTHR43806">
    <property type="entry name" value="PEPTIDASE S8"/>
    <property type="match status" value="1"/>
</dbReference>
<dbReference type="InterPro" id="IPR010259">
    <property type="entry name" value="S8pro/Inhibitor_I9"/>
</dbReference>
<reference evidence="11 12" key="1">
    <citation type="submission" date="2016-09" db="EMBL/GenBank/DDBJ databases">
        <title>Draft genome sequence for the type strain of Vulcanibacillus modesticaldus BR, a strictly anaerobic, moderately thermophilic, and nitrate-reducing bacterium from deep sea-hydrothermal vents of the Mid-Atlantic Ridge.</title>
        <authorList>
            <person name="Abin C.A."/>
            <person name="Hollibaugh J.T."/>
        </authorList>
    </citation>
    <scope>NUCLEOTIDE SEQUENCE [LARGE SCALE GENOMIC DNA]</scope>
    <source>
        <strain evidence="11 12">BR</strain>
    </source>
</reference>
<dbReference type="PRINTS" id="PR00723">
    <property type="entry name" value="SUBTILISIN"/>
</dbReference>
<dbReference type="InterPro" id="IPR000209">
    <property type="entry name" value="Peptidase_S8/S53_dom"/>
</dbReference>
<dbReference type="STRING" id="337097.BHF71_09270"/>
<feature type="domain" description="Inhibitor I9" evidence="10">
    <location>
        <begin position="87"/>
        <end position="129"/>
    </location>
</feature>
<dbReference type="GO" id="GO:0006508">
    <property type="term" value="P:proteolysis"/>
    <property type="evidence" value="ECO:0007669"/>
    <property type="project" value="UniProtKB-KW"/>
</dbReference>
<dbReference type="PANTHER" id="PTHR43806:SF65">
    <property type="entry name" value="SERINE PROTEASE APRX"/>
    <property type="match status" value="1"/>
</dbReference>
<dbReference type="CDD" id="cd07487">
    <property type="entry name" value="Peptidases_S8_1"/>
    <property type="match status" value="1"/>
</dbReference>
<dbReference type="Gene3D" id="3.40.50.200">
    <property type="entry name" value="Peptidase S8/S53 domain"/>
    <property type="match status" value="1"/>
</dbReference>
<dbReference type="Gene3D" id="2.60.120.380">
    <property type="match status" value="1"/>
</dbReference>
<keyword evidence="12" id="KW-1185">Reference proteome</keyword>
<dbReference type="InterPro" id="IPR036852">
    <property type="entry name" value="Peptidase_S8/S53_dom_sf"/>
</dbReference>
<feature type="active site" description="Charge relay system" evidence="5 6">
    <location>
        <position position="171"/>
    </location>
</feature>
<keyword evidence="2 6" id="KW-0645">Protease</keyword>
<dbReference type="RefSeq" id="WP_069656856.1">
    <property type="nucleotide sequence ID" value="NZ_MIJF01000026.1"/>
</dbReference>
<feature type="active site" description="Charge relay system" evidence="5 6">
    <location>
        <position position="205"/>
    </location>
</feature>
<keyword evidence="3 6" id="KW-0378">Hydrolase</keyword>
<comment type="caution">
    <text evidence="11">The sequence shown here is derived from an EMBL/GenBank/DDBJ whole genome shotgun (WGS) entry which is preliminary data.</text>
</comment>
<dbReference type="InterPro" id="IPR023828">
    <property type="entry name" value="Peptidase_S8_Ser-AS"/>
</dbReference>
<dbReference type="Pfam" id="PF00082">
    <property type="entry name" value="Peptidase_S8"/>
    <property type="match status" value="1"/>
</dbReference>
<dbReference type="OrthoDB" id="9798386at2"/>
<dbReference type="Gene3D" id="3.30.70.80">
    <property type="entry name" value="Peptidase S8 propeptide/proteinase inhibitor I9"/>
    <property type="match status" value="1"/>
</dbReference>
<dbReference type="Pfam" id="PF05922">
    <property type="entry name" value="Inhibitor_I9"/>
    <property type="match status" value="1"/>
</dbReference>
<dbReference type="InterPro" id="IPR015500">
    <property type="entry name" value="Peptidase_S8_subtilisin-rel"/>
</dbReference>
<evidence type="ECO:0000256" key="3">
    <source>
        <dbReference type="ARBA" id="ARBA00022801"/>
    </source>
</evidence>
<dbReference type="PROSITE" id="PS00136">
    <property type="entry name" value="SUBTILASE_ASP"/>
    <property type="match status" value="1"/>
</dbReference>
<protein>
    <submittedName>
        <fullName evidence="11">Peptidase S8</fullName>
    </submittedName>
</protein>
<evidence type="ECO:0000313" key="11">
    <source>
        <dbReference type="EMBL" id="OEF99259.1"/>
    </source>
</evidence>
<dbReference type="AlphaFoldDB" id="A0A1D2YU90"/>
<gene>
    <name evidence="11" type="ORF">BHF71_09270</name>
</gene>
<evidence type="ECO:0000256" key="7">
    <source>
        <dbReference type="RuleBase" id="RU003355"/>
    </source>
</evidence>
<dbReference type="InterPro" id="IPR007280">
    <property type="entry name" value="Peptidase_C_arc/bac"/>
</dbReference>